<dbReference type="GO" id="GO:0000981">
    <property type="term" value="F:DNA-binding transcription factor activity, RNA polymerase II-specific"/>
    <property type="evidence" value="ECO:0007669"/>
    <property type="project" value="TreeGrafter"/>
</dbReference>
<protein>
    <submittedName>
        <fullName evidence="8">Zinc finger protein 431-like</fullName>
    </submittedName>
</protein>
<evidence type="ECO:0000256" key="3">
    <source>
        <dbReference type="ARBA" id="ARBA00022771"/>
    </source>
</evidence>
<keyword evidence="7" id="KW-1185">Reference proteome</keyword>
<dbReference type="SUPFAM" id="SSF57667">
    <property type="entry name" value="beta-beta-alpha zinc fingers"/>
    <property type="match status" value="2"/>
</dbReference>
<keyword evidence="2" id="KW-0677">Repeat</keyword>
<evidence type="ECO:0000256" key="1">
    <source>
        <dbReference type="ARBA" id="ARBA00022723"/>
    </source>
</evidence>
<name>A0A6P7TW79_9MOLL</name>
<accession>A0A6P7TW79</accession>
<evidence type="ECO:0000256" key="5">
    <source>
        <dbReference type="PROSITE-ProRule" id="PRU00042"/>
    </source>
</evidence>
<dbReference type="FunFam" id="3.30.160.60:FF:000557">
    <property type="entry name" value="zinc finger and SCAN domain-containing protein 29"/>
    <property type="match status" value="1"/>
</dbReference>
<dbReference type="Pfam" id="PF00096">
    <property type="entry name" value="zf-C2H2"/>
    <property type="match status" value="3"/>
</dbReference>
<feature type="domain" description="C2H2-type" evidence="6">
    <location>
        <begin position="218"/>
        <end position="247"/>
    </location>
</feature>
<evidence type="ECO:0000313" key="7">
    <source>
        <dbReference type="Proteomes" id="UP000515154"/>
    </source>
</evidence>
<dbReference type="RefSeq" id="XP_029654165.1">
    <property type="nucleotide sequence ID" value="XM_029798305.1"/>
</dbReference>
<dbReference type="AlphaFoldDB" id="A0A6P7TW79"/>
<keyword evidence="4" id="KW-0862">Zinc</keyword>
<dbReference type="Gene3D" id="3.30.160.60">
    <property type="entry name" value="Classic Zinc Finger"/>
    <property type="match status" value="3"/>
</dbReference>
<keyword evidence="3 5" id="KW-0863">Zinc-finger</keyword>
<reference evidence="8" key="1">
    <citation type="submission" date="2025-08" db="UniProtKB">
        <authorList>
            <consortium name="RefSeq"/>
        </authorList>
    </citation>
    <scope>IDENTIFICATION</scope>
</reference>
<evidence type="ECO:0000259" key="6">
    <source>
        <dbReference type="PROSITE" id="PS50157"/>
    </source>
</evidence>
<dbReference type="GO" id="GO:0000978">
    <property type="term" value="F:RNA polymerase II cis-regulatory region sequence-specific DNA binding"/>
    <property type="evidence" value="ECO:0007669"/>
    <property type="project" value="TreeGrafter"/>
</dbReference>
<evidence type="ECO:0000256" key="4">
    <source>
        <dbReference type="ARBA" id="ARBA00022833"/>
    </source>
</evidence>
<organism evidence="7 8">
    <name type="scientific">Octopus sinensis</name>
    <name type="common">East Asian common octopus</name>
    <dbReference type="NCBI Taxonomy" id="2607531"/>
    <lineage>
        <taxon>Eukaryota</taxon>
        <taxon>Metazoa</taxon>
        <taxon>Spiralia</taxon>
        <taxon>Lophotrochozoa</taxon>
        <taxon>Mollusca</taxon>
        <taxon>Cephalopoda</taxon>
        <taxon>Coleoidea</taxon>
        <taxon>Octopodiformes</taxon>
        <taxon>Octopoda</taxon>
        <taxon>Incirrata</taxon>
        <taxon>Octopodidae</taxon>
        <taxon>Octopus</taxon>
    </lineage>
</organism>
<dbReference type="InterPro" id="IPR013087">
    <property type="entry name" value="Znf_C2H2_type"/>
</dbReference>
<dbReference type="GO" id="GO:0008270">
    <property type="term" value="F:zinc ion binding"/>
    <property type="evidence" value="ECO:0007669"/>
    <property type="project" value="UniProtKB-KW"/>
</dbReference>
<dbReference type="PROSITE" id="PS00028">
    <property type="entry name" value="ZINC_FINGER_C2H2_1"/>
    <property type="match status" value="2"/>
</dbReference>
<sequence>MRVFDRDLRRLKTIRTEKYYNRIYKYNDNQLVCGGHDIRDITQEERHKKYKSKWRNNKDYYICDDPSIFDPYYVDVVDIKDGKCKDEVRREKMRRLGRLEGDEGVVDGVGVTSFGDVVVLGKQIKKEFGIWGVYCFVEWFREKSLKGSLTSHKRLHKGEKTYHCNVCGTSFSDQSILTTHIRVHTGEKPYHCNICGKSFSKSITLTKHKCIHTGQKPFDCDICGKSFSRNYNLTVHKRSPGFRDKQPVQIFRLVITENNLIAIYDRKNKTH</sequence>
<evidence type="ECO:0000313" key="8">
    <source>
        <dbReference type="RefSeq" id="XP_029654165.1"/>
    </source>
</evidence>
<feature type="domain" description="C2H2-type" evidence="6">
    <location>
        <begin position="162"/>
        <end position="189"/>
    </location>
</feature>
<dbReference type="FunFam" id="3.30.160.60:FF:000290">
    <property type="entry name" value="Zinc finger protein 697 isoform X1"/>
    <property type="match status" value="1"/>
</dbReference>
<dbReference type="KEGG" id="osn:115227498"/>
<evidence type="ECO:0000256" key="2">
    <source>
        <dbReference type="ARBA" id="ARBA00022737"/>
    </source>
</evidence>
<dbReference type="PANTHER" id="PTHR23235">
    <property type="entry name" value="KRUEPPEL-LIKE TRANSCRIPTION FACTOR"/>
    <property type="match status" value="1"/>
</dbReference>
<gene>
    <name evidence="8" type="primary">LOC115227498</name>
</gene>
<feature type="domain" description="C2H2-type" evidence="6">
    <location>
        <begin position="190"/>
        <end position="217"/>
    </location>
</feature>
<dbReference type="SMART" id="SM00355">
    <property type="entry name" value="ZnF_C2H2"/>
    <property type="match status" value="3"/>
</dbReference>
<dbReference type="FunFam" id="3.30.160.60:FF:002343">
    <property type="entry name" value="Zinc finger protein 33A"/>
    <property type="match status" value="1"/>
</dbReference>
<dbReference type="PROSITE" id="PS50157">
    <property type="entry name" value="ZINC_FINGER_C2H2_2"/>
    <property type="match status" value="3"/>
</dbReference>
<keyword evidence="1" id="KW-0479">Metal-binding</keyword>
<dbReference type="Proteomes" id="UP000515154">
    <property type="component" value="Unplaced"/>
</dbReference>
<dbReference type="InterPro" id="IPR036236">
    <property type="entry name" value="Znf_C2H2_sf"/>
</dbReference>
<proteinExistence type="predicted"/>
<dbReference type="PANTHER" id="PTHR23235:SF178">
    <property type="entry name" value="C2H2-TYPE DOMAIN-CONTAINING PROTEIN-RELATED"/>
    <property type="match status" value="1"/>
</dbReference>